<name>A0ABQ3VHB5_9CHLR</name>
<evidence type="ECO:0000313" key="2">
    <source>
        <dbReference type="Proteomes" id="UP000635565"/>
    </source>
</evidence>
<gene>
    <name evidence="1" type="ORF">KSZ_35800</name>
</gene>
<keyword evidence="2" id="KW-1185">Reference proteome</keyword>
<evidence type="ECO:0008006" key="3">
    <source>
        <dbReference type="Google" id="ProtNLM"/>
    </source>
</evidence>
<dbReference type="Proteomes" id="UP000635565">
    <property type="component" value="Unassembled WGS sequence"/>
</dbReference>
<dbReference type="EMBL" id="BNJJ01000009">
    <property type="protein sequence ID" value="GHO85574.1"/>
    <property type="molecule type" value="Genomic_DNA"/>
</dbReference>
<proteinExistence type="predicted"/>
<sequence>MNATIPITATDNNTRVVCSFGGTGVTSDAPGGPATTSFETFTASSPHVTLPLSDSIRVTTATPTGTVDVNCTISNTSSGNAVVTAVVSGVSITADRKTTLNGVDP</sequence>
<protein>
    <recommendedName>
        <fullName evidence="3">Ig-like domain-containing protein</fullName>
    </recommendedName>
</protein>
<accession>A0ABQ3VHB5</accession>
<organism evidence="1 2">
    <name type="scientific">Dictyobacter formicarum</name>
    <dbReference type="NCBI Taxonomy" id="2778368"/>
    <lineage>
        <taxon>Bacteria</taxon>
        <taxon>Bacillati</taxon>
        <taxon>Chloroflexota</taxon>
        <taxon>Ktedonobacteria</taxon>
        <taxon>Ktedonobacterales</taxon>
        <taxon>Dictyobacteraceae</taxon>
        <taxon>Dictyobacter</taxon>
    </lineage>
</organism>
<comment type="caution">
    <text evidence="1">The sequence shown here is derived from an EMBL/GenBank/DDBJ whole genome shotgun (WGS) entry which is preliminary data.</text>
</comment>
<evidence type="ECO:0000313" key="1">
    <source>
        <dbReference type="EMBL" id="GHO85574.1"/>
    </source>
</evidence>
<reference evidence="1 2" key="1">
    <citation type="journal article" date="2021" name="Int. J. Syst. Evol. Microbiol.">
        <title>Reticulibacter mediterranei gen. nov., sp. nov., within the new family Reticulibacteraceae fam. nov., and Ktedonospora formicarum gen. nov., sp. nov., Ktedonobacter robiniae sp. nov., Dictyobacter formicarum sp. nov. and Dictyobacter arantiisoli sp. nov., belonging to the class Ktedonobacteria.</title>
        <authorList>
            <person name="Yabe S."/>
            <person name="Zheng Y."/>
            <person name="Wang C.M."/>
            <person name="Sakai Y."/>
            <person name="Abe K."/>
            <person name="Yokota A."/>
            <person name="Donadio S."/>
            <person name="Cavaletti L."/>
            <person name="Monciardini P."/>
        </authorList>
    </citation>
    <scope>NUCLEOTIDE SEQUENCE [LARGE SCALE GENOMIC DNA]</scope>
    <source>
        <strain evidence="1 2">SOSP1-9</strain>
    </source>
</reference>